<name>A0A8X6KPR3_TRICU</name>
<dbReference type="AlphaFoldDB" id="A0A8X6KPR3"/>
<dbReference type="PANTHER" id="PTHR10174:SF208">
    <property type="entry name" value="CRAL-TRIO DOMAIN-CONTAINING PROTEIN DDB_G0278031"/>
    <property type="match status" value="1"/>
</dbReference>
<dbReference type="CDD" id="cd00170">
    <property type="entry name" value="SEC14"/>
    <property type="match status" value="1"/>
</dbReference>
<dbReference type="EMBL" id="BMAO01012342">
    <property type="protein sequence ID" value="GFQ80704.1"/>
    <property type="molecule type" value="Genomic_DNA"/>
</dbReference>
<feature type="domain" description="CRAL-TRIO" evidence="1">
    <location>
        <begin position="60"/>
        <end position="211"/>
    </location>
</feature>
<comment type="caution">
    <text evidence="2">The sequence shown here is derived from an EMBL/GenBank/DDBJ whole genome shotgun (WGS) entry which is preliminary data.</text>
</comment>
<accession>A0A8X6KPR3</accession>
<proteinExistence type="predicted"/>
<sequence length="236" mass="27530">MSKGIDFEDDFLLVYLLYHKFNADGAFDSIRHFLNLKKNHSYLFHNIQFDFTAIPSCQFITVLPYRRSDGSVTVIFEYGKVYWNEISIETLKQLVFIVYQQLLRDPVSQVVGFNAIHDFSNAGIRLLRHCTISNLLLLNHVAFDCVPARYLEIHCVNGNFLLSTMLTLFKPFMSEKLRRILYFHSSPTDLLNYFPPSVLPAKYGGKLTDYYMAKWLQKANEQHESFTVKGQKNMFP</sequence>
<evidence type="ECO:0000259" key="1">
    <source>
        <dbReference type="PROSITE" id="PS50191"/>
    </source>
</evidence>
<dbReference type="Proteomes" id="UP000887116">
    <property type="component" value="Unassembled WGS sequence"/>
</dbReference>
<protein>
    <submittedName>
        <fullName evidence="2">CRAL-TRIO domain-containing protein</fullName>
    </submittedName>
</protein>
<dbReference type="GO" id="GO:0016020">
    <property type="term" value="C:membrane"/>
    <property type="evidence" value="ECO:0007669"/>
    <property type="project" value="TreeGrafter"/>
</dbReference>
<dbReference type="OrthoDB" id="6426853at2759"/>
<reference evidence="2" key="1">
    <citation type="submission" date="2020-07" db="EMBL/GenBank/DDBJ databases">
        <title>Multicomponent nature underlies the extraordinary mechanical properties of spider dragline silk.</title>
        <authorList>
            <person name="Kono N."/>
            <person name="Nakamura H."/>
            <person name="Mori M."/>
            <person name="Yoshida Y."/>
            <person name="Ohtoshi R."/>
            <person name="Malay A.D."/>
            <person name="Moran D.A.P."/>
            <person name="Tomita M."/>
            <person name="Numata K."/>
            <person name="Arakawa K."/>
        </authorList>
    </citation>
    <scope>NUCLEOTIDE SEQUENCE</scope>
</reference>
<dbReference type="InterPro" id="IPR036865">
    <property type="entry name" value="CRAL-TRIO_dom_sf"/>
</dbReference>
<dbReference type="InterPro" id="IPR036273">
    <property type="entry name" value="CRAL/TRIO_N_dom_sf"/>
</dbReference>
<dbReference type="InterPro" id="IPR001251">
    <property type="entry name" value="CRAL-TRIO_dom"/>
</dbReference>
<dbReference type="PANTHER" id="PTHR10174">
    <property type="entry name" value="ALPHA-TOCOPHEROL TRANSFER PROTEIN-RELATED"/>
    <property type="match status" value="1"/>
</dbReference>
<dbReference type="GO" id="GO:1902936">
    <property type="term" value="F:phosphatidylinositol bisphosphate binding"/>
    <property type="evidence" value="ECO:0007669"/>
    <property type="project" value="TreeGrafter"/>
</dbReference>
<dbReference type="Pfam" id="PF00650">
    <property type="entry name" value="CRAL_TRIO"/>
    <property type="match status" value="1"/>
</dbReference>
<dbReference type="SUPFAM" id="SSF46938">
    <property type="entry name" value="CRAL/TRIO N-terminal domain"/>
    <property type="match status" value="1"/>
</dbReference>
<dbReference type="PRINTS" id="PR00180">
    <property type="entry name" value="CRETINALDHBP"/>
</dbReference>
<evidence type="ECO:0000313" key="3">
    <source>
        <dbReference type="Proteomes" id="UP000887116"/>
    </source>
</evidence>
<organism evidence="2 3">
    <name type="scientific">Trichonephila clavata</name>
    <name type="common">Joro spider</name>
    <name type="synonym">Nephila clavata</name>
    <dbReference type="NCBI Taxonomy" id="2740835"/>
    <lineage>
        <taxon>Eukaryota</taxon>
        <taxon>Metazoa</taxon>
        <taxon>Ecdysozoa</taxon>
        <taxon>Arthropoda</taxon>
        <taxon>Chelicerata</taxon>
        <taxon>Arachnida</taxon>
        <taxon>Araneae</taxon>
        <taxon>Araneomorphae</taxon>
        <taxon>Entelegynae</taxon>
        <taxon>Araneoidea</taxon>
        <taxon>Nephilidae</taxon>
        <taxon>Trichonephila</taxon>
    </lineage>
</organism>
<evidence type="ECO:0000313" key="2">
    <source>
        <dbReference type="EMBL" id="GFQ80704.1"/>
    </source>
</evidence>
<dbReference type="SMART" id="SM00516">
    <property type="entry name" value="SEC14"/>
    <property type="match status" value="1"/>
</dbReference>
<keyword evidence="3" id="KW-1185">Reference proteome</keyword>
<dbReference type="SUPFAM" id="SSF52087">
    <property type="entry name" value="CRAL/TRIO domain"/>
    <property type="match status" value="1"/>
</dbReference>
<dbReference type="PROSITE" id="PS50191">
    <property type="entry name" value="CRAL_TRIO"/>
    <property type="match status" value="1"/>
</dbReference>
<gene>
    <name evidence="2" type="primary">AVEN_83326_1</name>
    <name evidence="2" type="ORF">TNCT_329551</name>
</gene>
<dbReference type="Gene3D" id="3.40.525.10">
    <property type="entry name" value="CRAL-TRIO lipid binding domain"/>
    <property type="match status" value="1"/>
</dbReference>